<dbReference type="AlphaFoldDB" id="M8CUF5"/>
<reference evidence="1" key="1">
    <citation type="submission" date="2015-06" db="UniProtKB">
        <authorList>
            <consortium name="EnsemblPlants"/>
        </authorList>
    </citation>
    <scope>IDENTIFICATION</scope>
</reference>
<dbReference type="PANTHER" id="PTHR34591">
    <property type="entry name" value="OS03G0653100 PROTEIN-RELATED"/>
    <property type="match status" value="1"/>
</dbReference>
<evidence type="ECO:0008006" key="2">
    <source>
        <dbReference type="Google" id="ProtNLM"/>
    </source>
</evidence>
<sequence length="361" mass="41886">MDDLPDDTLGDVLRRLPPCWLAVSRYPFDEVGDGLDEDYFVRDHCNGLLLASLYVVNPATRRWDLLPRRCPADPERVTFWSNDYLAFDPAVSSHFQVLSIPYLRPSTHIQLDPLVEKSEWPPSTYILDVFLSKSDRWEERPFVREGDVAGIVAEARQDHPYGWSSAKRGAAYWPQALYVHCQPNAVKRISLSDDKYRVIKLPTDKETMAYLGRSKKGVYYASFVKDLFRVWILDESYGQMKWMMKGEYDLTRVRASDQRVHGPGVLQDINYEFFRSQLPEVKKKAIVQEKTEWDSDNDGVDNIIDMAEERSHGCDVLGFHPFKEIMFLSSFTKETWEATVHAYHLNSSRVECFRQHAPSML</sequence>
<organism evidence="1">
    <name type="scientific">Aegilops tauschii</name>
    <name type="common">Tausch's goatgrass</name>
    <name type="synonym">Aegilops squarrosa</name>
    <dbReference type="NCBI Taxonomy" id="37682"/>
    <lineage>
        <taxon>Eukaryota</taxon>
        <taxon>Viridiplantae</taxon>
        <taxon>Streptophyta</taxon>
        <taxon>Embryophyta</taxon>
        <taxon>Tracheophyta</taxon>
        <taxon>Spermatophyta</taxon>
        <taxon>Magnoliopsida</taxon>
        <taxon>Liliopsida</taxon>
        <taxon>Poales</taxon>
        <taxon>Poaceae</taxon>
        <taxon>BOP clade</taxon>
        <taxon>Pooideae</taxon>
        <taxon>Triticodae</taxon>
        <taxon>Triticeae</taxon>
        <taxon>Triticinae</taxon>
        <taxon>Aegilops</taxon>
    </lineage>
</organism>
<dbReference type="EnsemblPlants" id="EMT27431">
    <property type="protein sequence ID" value="EMT27431"/>
    <property type="gene ID" value="F775_13772"/>
</dbReference>
<protein>
    <recommendedName>
        <fullName evidence="2">F-box associated domain-containing protein</fullName>
    </recommendedName>
</protein>
<name>M8CUF5_AEGTA</name>
<proteinExistence type="predicted"/>
<accession>M8CUF5</accession>
<dbReference type="PANTHER" id="PTHR34591:SF57">
    <property type="entry name" value="F-BOX DOMAIN-CONTAINING PROTEIN"/>
    <property type="match status" value="1"/>
</dbReference>
<evidence type="ECO:0000313" key="1">
    <source>
        <dbReference type="EnsemblPlants" id="EMT27431"/>
    </source>
</evidence>